<dbReference type="UniPathway" id="UPA00251">
    <property type="reaction ID" value="UER00323"/>
</dbReference>
<keyword evidence="5 15" id="KW-0004">4Fe-4S</keyword>
<evidence type="ECO:0000313" key="20">
    <source>
        <dbReference type="Proteomes" id="UP000001399"/>
    </source>
</evidence>
<dbReference type="GO" id="GO:0051539">
    <property type="term" value="F:4 iron, 4 sulfur cluster binding"/>
    <property type="evidence" value="ECO:0007669"/>
    <property type="project" value="UniProtKB-KW"/>
</dbReference>
<name>E3I0J4_RHOVT</name>
<feature type="binding site" evidence="16">
    <location>
        <begin position="63"/>
        <end position="65"/>
    </location>
    <ligand>
        <name>S-adenosyl-L-methionine</name>
        <dbReference type="ChEBI" id="CHEBI:59789"/>
        <label>2</label>
    </ligand>
</feature>
<evidence type="ECO:0000256" key="11">
    <source>
        <dbReference type="ARBA" id="ARBA00023014"/>
    </source>
</evidence>
<feature type="binding site" evidence="17">
    <location>
        <position position="61"/>
    </location>
    <ligand>
        <name>[4Fe-4S] cluster</name>
        <dbReference type="ChEBI" id="CHEBI:49883"/>
        <note>4Fe-4S-S-AdoMet</note>
    </ligand>
</feature>
<evidence type="ECO:0000256" key="12">
    <source>
        <dbReference type="ARBA" id="ARBA00023244"/>
    </source>
</evidence>
<dbReference type="SFLD" id="SFLDG01065">
    <property type="entry name" value="anaerobic_coproporphyrinogen-I"/>
    <property type="match status" value="1"/>
</dbReference>
<evidence type="ECO:0000256" key="2">
    <source>
        <dbReference type="ARBA" id="ARBA00004785"/>
    </source>
</evidence>
<dbReference type="STRING" id="648757.Rvan_0728"/>
<dbReference type="RefSeq" id="WP_013418408.1">
    <property type="nucleotide sequence ID" value="NC_014664.1"/>
</dbReference>
<dbReference type="InterPro" id="IPR023404">
    <property type="entry name" value="rSAM_horseshoe"/>
</dbReference>
<feature type="domain" description="Radical SAM core" evidence="18">
    <location>
        <begin position="42"/>
        <end position="277"/>
    </location>
</feature>
<dbReference type="GO" id="GO:0046872">
    <property type="term" value="F:metal ion binding"/>
    <property type="evidence" value="ECO:0007669"/>
    <property type="project" value="UniProtKB-KW"/>
</dbReference>
<dbReference type="Pfam" id="PF06969">
    <property type="entry name" value="HemN_C"/>
    <property type="match status" value="1"/>
</dbReference>
<feature type="binding site" evidence="16">
    <location>
        <position position="109"/>
    </location>
    <ligand>
        <name>S-adenosyl-L-methionine</name>
        <dbReference type="ChEBI" id="CHEBI:59789"/>
        <label>1</label>
    </ligand>
</feature>
<dbReference type="eggNOG" id="COG0635">
    <property type="taxonomic scope" value="Bacteria"/>
</dbReference>
<feature type="binding site" evidence="17">
    <location>
        <position position="64"/>
    </location>
    <ligand>
        <name>[4Fe-4S] cluster</name>
        <dbReference type="ChEBI" id="CHEBI:49883"/>
        <note>4Fe-4S-S-AdoMet</note>
    </ligand>
</feature>
<evidence type="ECO:0000256" key="16">
    <source>
        <dbReference type="PIRSR" id="PIRSR000167-1"/>
    </source>
</evidence>
<feature type="binding site" evidence="16">
    <location>
        <position position="240"/>
    </location>
    <ligand>
        <name>S-adenosyl-L-methionine</name>
        <dbReference type="ChEBI" id="CHEBI:59789"/>
        <label>2</label>
    </ligand>
</feature>
<evidence type="ECO:0000259" key="18">
    <source>
        <dbReference type="PROSITE" id="PS51918"/>
    </source>
</evidence>
<gene>
    <name evidence="19" type="ordered locus">Rvan_0728</name>
</gene>
<keyword evidence="9 15" id="KW-0560">Oxidoreductase</keyword>
<dbReference type="Pfam" id="PF04055">
    <property type="entry name" value="Radical_SAM"/>
    <property type="match status" value="1"/>
</dbReference>
<dbReference type="HOGENOM" id="CLU_027579_3_0_5"/>
<evidence type="ECO:0000256" key="14">
    <source>
        <dbReference type="ARBA" id="ARBA00048321"/>
    </source>
</evidence>
<keyword evidence="12 15" id="KW-0627">Porphyrin biosynthesis</keyword>
<evidence type="ECO:0000256" key="10">
    <source>
        <dbReference type="ARBA" id="ARBA00023004"/>
    </source>
</evidence>
<evidence type="ECO:0000313" key="19">
    <source>
        <dbReference type="EMBL" id="ADP70004.1"/>
    </source>
</evidence>
<evidence type="ECO:0000256" key="5">
    <source>
        <dbReference type="ARBA" id="ARBA00022485"/>
    </source>
</evidence>
<evidence type="ECO:0000256" key="9">
    <source>
        <dbReference type="ARBA" id="ARBA00023002"/>
    </source>
</evidence>
<feature type="binding site" evidence="16">
    <location>
        <position position="181"/>
    </location>
    <ligand>
        <name>S-adenosyl-L-methionine</name>
        <dbReference type="ChEBI" id="CHEBI:59789"/>
        <label>2</label>
    </ligand>
</feature>
<feature type="binding site" evidence="16">
    <location>
        <position position="206"/>
    </location>
    <ligand>
        <name>S-adenosyl-L-methionine</name>
        <dbReference type="ChEBI" id="CHEBI:59789"/>
        <label>2</label>
    </ligand>
</feature>
<reference evidence="20" key="1">
    <citation type="journal article" date="2011" name="J. Bacteriol.">
        <title>Genome sequences of eight morphologically diverse alphaproteobacteria.</title>
        <authorList>
            <consortium name="US DOE Joint Genome Institute"/>
            <person name="Brown P.J."/>
            <person name="Kysela D.T."/>
            <person name="Buechlein A."/>
            <person name="Hemmerich C."/>
            <person name="Brun Y.V."/>
        </authorList>
    </citation>
    <scope>NUCLEOTIDE SEQUENCE [LARGE SCALE GENOMIC DNA]</scope>
    <source>
        <strain evidence="20">ATCC 17100 / ATH 3.1.1 / DSM 162 / LMG 4299</strain>
    </source>
</reference>
<dbReference type="InterPro" id="IPR006638">
    <property type="entry name" value="Elp3/MiaA/NifB-like_rSAM"/>
</dbReference>
<organism evidence="19 20">
    <name type="scientific">Rhodomicrobium vannielii (strain ATCC 17100 / DSM 162 / LMG 4299 / NCIMB 10020 / ATH 3.1.1)</name>
    <dbReference type="NCBI Taxonomy" id="648757"/>
    <lineage>
        <taxon>Bacteria</taxon>
        <taxon>Pseudomonadati</taxon>
        <taxon>Pseudomonadota</taxon>
        <taxon>Alphaproteobacteria</taxon>
        <taxon>Hyphomicrobiales</taxon>
        <taxon>Hyphomicrobiaceae</taxon>
        <taxon>Rhodomicrobium</taxon>
    </lineage>
</organism>
<feature type="binding site" evidence="17">
    <location>
        <position position="57"/>
    </location>
    <ligand>
        <name>[4Fe-4S] cluster</name>
        <dbReference type="ChEBI" id="CHEBI:49883"/>
        <note>4Fe-4S-S-AdoMet</note>
    </ligand>
</feature>
<protein>
    <recommendedName>
        <fullName evidence="15">Coproporphyrinogen-III oxidase</fullName>
        <ecNumber evidence="15">1.3.98.3</ecNumber>
    </recommendedName>
</protein>
<evidence type="ECO:0000256" key="3">
    <source>
        <dbReference type="ARBA" id="ARBA00005493"/>
    </source>
</evidence>
<dbReference type="GO" id="GO:0051989">
    <property type="term" value="F:coproporphyrinogen dehydrogenase activity"/>
    <property type="evidence" value="ECO:0007669"/>
    <property type="project" value="UniProtKB-EC"/>
</dbReference>
<comment type="similarity">
    <text evidence="3 15">Belongs to the anaerobic coproporphyrinogen-III oxidase family.</text>
</comment>
<keyword evidence="20" id="KW-1185">Reference proteome</keyword>
<dbReference type="Proteomes" id="UP000001399">
    <property type="component" value="Chromosome"/>
</dbReference>
<evidence type="ECO:0000256" key="7">
    <source>
        <dbReference type="ARBA" id="ARBA00022691"/>
    </source>
</evidence>
<evidence type="ECO:0000256" key="17">
    <source>
        <dbReference type="PIRSR" id="PIRSR000167-2"/>
    </source>
</evidence>
<dbReference type="AlphaFoldDB" id="E3I0J4"/>
<dbReference type="GO" id="GO:0005737">
    <property type="term" value="C:cytoplasm"/>
    <property type="evidence" value="ECO:0007669"/>
    <property type="project" value="UniProtKB-SubCell"/>
</dbReference>
<dbReference type="NCBIfam" id="TIGR00538">
    <property type="entry name" value="hemN"/>
    <property type="match status" value="1"/>
</dbReference>
<dbReference type="GO" id="GO:0004109">
    <property type="term" value="F:coproporphyrinogen oxidase activity"/>
    <property type="evidence" value="ECO:0007669"/>
    <property type="project" value="InterPro"/>
</dbReference>
<sequence>MMIPGIAKYFHARVPRYTSYPTAPHFTGEVDAKRYGAWLSRLDPDTELSLYLHIPFCRRMCWYCGCNMRVIARYSPVTEYVETLIKEIDLACEKLPKGSMKVRHIHWGGGTPTALNGEDMVRIHEAVASRFDILPNAEIAVEIDPRTFTQDNADALGKIGCTRASLGIQEFDITVQEAINRVQPMEVIEDTIRMLHEQNVKGLNFDLMYGLPHQTAEMLTRTVEQAATLKPDRIALFGYAHVPWMAKNQRMIPEDALPTALMRFEQATAAGDALEAAGYVRIGLDHFARPEDSMAIALREGHLHRNFQGYTDDLAGAIVAFGASAISETPEGFMQNIVETGAYSRAVNSGELPVAKGVTFRGEDKLRSAIIERLMCDMEVDLDEMRRLHAPNRDDFYDELAQLRALQDEGLCELDGSKVRVPDAARPALRVVCSVFDDYLQHNQGQRHAAAV</sequence>
<dbReference type="InterPro" id="IPR034505">
    <property type="entry name" value="Coproporphyrinogen-III_oxidase"/>
</dbReference>
<accession>E3I0J4</accession>
<dbReference type="EC" id="1.3.98.3" evidence="15"/>
<dbReference type="EMBL" id="CP002292">
    <property type="protein sequence ID" value="ADP70004.1"/>
    <property type="molecule type" value="Genomic_DNA"/>
</dbReference>
<dbReference type="InterPro" id="IPR004558">
    <property type="entry name" value="Coprogen_oxidase_HemN"/>
</dbReference>
<dbReference type="CDD" id="cd01335">
    <property type="entry name" value="Radical_SAM"/>
    <property type="match status" value="1"/>
</dbReference>
<evidence type="ECO:0000256" key="13">
    <source>
        <dbReference type="ARBA" id="ARBA00024295"/>
    </source>
</evidence>
<proteinExistence type="inferred from homology"/>
<evidence type="ECO:0000256" key="1">
    <source>
        <dbReference type="ARBA" id="ARBA00004496"/>
    </source>
</evidence>
<dbReference type="GO" id="GO:0006782">
    <property type="term" value="P:protoporphyrinogen IX biosynthetic process"/>
    <property type="evidence" value="ECO:0007669"/>
    <property type="project" value="UniProtKB-UniPathway"/>
</dbReference>
<dbReference type="KEGG" id="rva:Rvan_0728"/>
<comment type="subunit">
    <text evidence="4">Monomer.</text>
</comment>
<feature type="binding site" evidence="16">
    <location>
        <begin position="110"/>
        <end position="111"/>
    </location>
    <ligand>
        <name>S-adenosyl-L-methionine</name>
        <dbReference type="ChEBI" id="CHEBI:59789"/>
        <label>2</label>
    </ligand>
</feature>
<dbReference type="Gene3D" id="3.80.30.20">
    <property type="entry name" value="tm_1862 like domain"/>
    <property type="match status" value="1"/>
</dbReference>
<dbReference type="InterPro" id="IPR010723">
    <property type="entry name" value="HemN_C"/>
</dbReference>
<comment type="function">
    <text evidence="13">Involved in the heme biosynthesis. Catalyzes the anaerobic oxidative decarboxylation of propionate groups of rings A and B of coproporphyrinogen III to yield the vinyl groups in protoporphyrinogen IX.</text>
</comment>
<keyword evidence="11 15" id="KW-0411">Iron-sulfur</keyword>
<dbReference type="InterPro" id="IPR058240">
    <property type="entry name" value="rSAM_sf"/>
</dbReference>
<dbReference type="InterPro" id="IPR007197">
    <property type="entry name" value="rSAM"/>
</dbReference>
<evidence type="ECO:0000256" key="8">
    <source>
        <dbReference type="ARBA" id="ARBA00022723"/>
    </source>
</evidence>
<dbReference type="PROSITE" id="PS51918">
    <property type="entry name" value="RADICAL_SAM"/>
    <property type="match status" value="1"/>
</dbReference>
<evidence type="ECO:0000256" key="6">
    <source>
        <dbReference type="ARBA" id="ARBA00022490"/>
    </source>
</evidence>
<dbReference type="SUPFAM" id="SSF102114">
    <property type="entry name" value="Radical SAM enzymes"/>
    <property type="match status" value="1"/>
</dbReference>
<evidence type="ECO:0000256" key="4">
    <source>
        <dbReference type="ARBA" id="ARBA00011245"/>
    </source>
</evidence>
<comment type="catalytic activity">
    <reaction evidence="14 15">
        <text>coproporphyrinogen III + 2 S-adenosyl-L-methionine = protoporphyrinogen IX + 2 5'-deoxyadenosine + 2 L-methionine + 2 CO2</text>
        <dbReference type="Rhea" id="RHEA:15425"/>
        <dbReference type="ChEBI" id="CHEBI:16526"/>
        <dbReference type="ChEBI" id="CHEBI:17319"/>
        <dbReference type="ChEBI" id="CHEBI:57307"/>
        <dbReference type="ChEBI" id="CHEBI:57309"/>
        <dbReference type="ChEBI" id="CHEBI:57844"/>
        <dbReference type="ChEBI" id="CHEBI:59789"/>
        <dbReference type="EC" id="1.3.98.3"/>
    </reaction>
</comment>
<dbReference type="PANTHER" id="PTHR13932:SF6">
    <property type="entry name" value="OXYGEN-INDEPENDENT COPROPORPHYRINOGEN III OXIDASE"/>
    <property type="match status" value="1"/>
</dbReference>
<dbReference type="PIRSF" id="PIRSF000167">
    <property type="entry name" value="HemN"/>
    <property type="match status" value="1"/>
</dbReference>
<comment type="pathway">
    <text evidence="2 15">Porphyrin-containing compound metabolism; protoporphyrin-IX biosynthesis; protoporphyrinogen-IX from coproporphyrinogen-III (AdoMet route): step 1/1.</text>
</comment>
<dbReference type="Gene3D" id="1.10.10.920">
    <property type="match status" value="1"/>
</dbReference>
<feature type="binding site" evidence="16">
    <location>
        <position position="169"/>
    </location>
    <ligand>
        <name>S-adenosyl-L-methionine</name>
        <dbReference type="ChEBI" id="CHEBI:59789"/>
        <label>2</label>
    </ligand>
</feature>
<keyword evidence="8 15" id="KW-0479">Metal-binding</keyword>
<comment type="subcellular location">
    <subcellularLocation>
        <location evidence="1 15">Cytoplasm</location>
    </subcellularLocation>
</comment>
<feature type="binding site" evidence="16">
    <location>
        <position position="326"/>
    </location>
    <ligand>
        <name>S-adenosyl-L-methionine</name>
        <dbReference type="ChEBI" id="CHEBI:59789"/>
        <label>1</label>
    </ligand>
</feature>
<dbReference type="PANTHER" id="PTHR13932">
    <property type="entry name" value="COPROPORPHYRINIGEN III OXIDASE"/>
    <property type="match status" value="1"/>
</dbReference>
<keyword evidence="7 15" id="KW-0949">S-adenosyl-L-methionine</keyword>
<dbReference type="SFLD" id="SFLDS00029">
    <property type="entry name" value="Radical_SAM"/>
    <property type="match status" value="1"/>
</dbReference>
<comment type="cofactor">
    <cofactor evidence="15 17">
        <name>[4Fe-4S] cluster</name>
        <dbReference type="ChEBI" id="CHEBI:49883"/>
    </cofactor>
    <text evidence="15 17">Binds 1 [4Fe-4S] cluster. The cluster is coordinated with 3 cysteines and an exchangeable S-adenosyl-L-methionine.</text>
</comment>
<feature type="binding site" evidence="16">
    <location>
        <position position="51"/>
    </location>
    <ligand>
        <name>S-adenosyl-L-methionine</name>
        <dbReference type="ChEBI" id="CHEBI:59789"/>
        <label>1</label>
    </ligand>
</feature>
<dbReference type="SMART" id="SM00729">
    <property type="entry name" value="Elp3"/>
    <property type="match status" value="1"/>
</dbReference>
<keyword evidence="10 15" id="KW-0408">Iron</keyword>
<keyword evidence="6 15" id="KW-0963">Cytoplasm</keyword>
<feature type="binding site" evidence="16">
    <location>
        <position position="142"/>
    </location>
    <ligand>
        <name>S-adenosyl-L-methionine</name>
        <dbReference type="ChEBI" id="CHEBI:59789"/>
        <label>1</label>
    </ligand>
</feature>
<evidence type="ECO:0000256" key="15">
    <source>
        <dbReference type="PIRNR" id="PIRNR000167"/>
    </source>
</evidence>